<evidence type="ECO:0000256" key="2">
    <source>
        <dbReference type="SAM" id="Phobius"/>
    </source>
</evidence>
<keyword evidence="2" id="KW-1133">Transmembrane helix</keyword>
<gene>
    <name evidence="3" type="ORF">F0A16_11655</name>
</gene>
<feature type="transmembrane region" description="Helical" evidence="2">
    <location>
        <begin position="212"/>
        <end position="230"/>
    </location>
</feature>
<protein>
    <submittedName>
        <fullName evidence="3">MATE family efflux transporter</fullName>
    </submittedName>
</protein>
<sequence>MRVGRQIDGFVFPAHQSRAVTVGKDAVEQGNQVFDVVCHQGLRNCAGVYVSSHLPPSAAPRLLLESPACPFGQGAPVSSTVSRFQRCRQETGSLLRLSLPICGAQLAQAGMSASDVIMSGRASAIDLAAVSVGASLWVPLMLLMTGTLMGLTPIVAHRMGAGCHDQVRGKVHQALWVALILGIISALAMTLGASVIFHLMQIPADVASLATAYLNAAAFGIPAVAIYQALRAFSDGMHHTRPALWISLLGLAVNIPGNFLLIYGGQGLVGLFGDGIPLFLQQLPALGAFGCGIATAVSMWAMCLGMIWYTTRSRAYAPVVLWASPTPPRWQDIAELLYIGLPIGLAIFFEVTLFTVITLLVAYLGEITVAAHQIALNVTSILFMLPLSLSMALTVRVSNRLGAGNAAEARFVAWNGIGVGFALALLNSTLIWLLAAPVVSLYTSNVDVRTLAMSLILLAMLFQISDSLQVNLAGALRGYKDTRVVMGITLFSYWFVGLGCGHLLGRGLENLFDALGIYGYWIGLNAGLTTAAGLLAWRLWQVGSRRLAKS</sequence>
<keyword evidence="4" id="KW-1185">Reference proteome</keyword>
<name>A0A640WBG0_9GAMM</name>
<dbReference type="GO" id="GO:0042910">
    <property type="term" value="F:xenobiotic transmembrane transporter activity"/>
    <property type="evidence" value="ECO:0007669"/>
    <property type="project" value="InterPro"/>
</dbReference>
<organism evidence="3 4">
    <name type="scientific">Salinicola corii</name>
    <dbReference type="NCBI Taxonomy" id="2606937"/>
    <lineage>
        <taxon>Bacteria</taxon>
        <taxon>Pseudomonadati</taxon>
        <taxon>Pseudomonadota</taxon>
        <taxon>Gammaproteobacteria</taxon>
        <taxon>Oceanospirillales</taxon>
        <taxon>Halomonadaceae</taxon>
        <taxon>Salinicola</taxon>
    </lineage>
</organism>
<keyword evidence="1" id="KW-0813">Transport</keyword>
<proteinExistence type="predicted"/>
<dbReference type="AlphaFoldDB" id="A0A640WBG0"/>
<feature type="transmembrane region" description="Helical" evidence="2">
    <location>
        <begin position="416"/>
        <end position="439"/>
    </location>
</feature>
<dbReference type="PANTHER" id="PTHR43298:SF2">
    <property type="entry name" value="FMN_FAD EXPORTER YEEO-RELATED"/>
    <property type="match status" value="1"/>
</dbReference>
<feature type="transmembrane region" description="Helical" evidence="2">
    <location>
        <begin position="242"/>
        <end position="263"/>
    </location>
</feature>
<feature type="transmembrane region" description="Helical" evidence="2">
    <location>
        <begin position="283"/>
        <end position="309"/>
    </location>
</feature>
<dbReference type="CDD" id="cd13131">
    <property type="entry name" value="MATE_NorM_like"/>
    <property type="match status" value="1"/>
</dbReference>
<dbReference type="GO" id="GO:0015297">
    <property type="term" value="F:antiporter activity"/>
    <property type="evidence" value="ECO:0007669"/>
    <property type="project" value="InterPro"/>
</dbReference>
<accession>A0A640WBG0</accession>
<feature type="transmembrane region" description="Helical" evidence="2">
    <location>
        <begin position="336"/>
        <end position="362"/>
    </location>
</feature>
<dbReference type="Proteomes" id="UP000466024">
    <property type="component" value="Unassembled WGS sequence"/>
</dbReference>
<dbReference type="InterPro" id="IPR002528">
    <property type="entry name" value="MATE_fam"/>
</dbReference>
<dbReference type="InterPro" id="IPR050222">
    <property type="entry name" value="MATE_MdtK"/>
</dbReference>
<dbReference type="Pfam" id="PF01554">
    <property type="entry name" value="MatE"/>
    <property type="match status" value="2"/>
</dbReference>
<dbReference type="GO" id="GO:0005886">
    <property type="term" value="C:plasma membrane"/>
    <property type="evidence" value="ECO:0007669"/>
    <property type="project" value="TreeGrafter"/>
</dbReference>
<feature type="transmembrane region" description="Helical" evidence="2">
    <location>
        <begin position="517"/>
        <end position="540"/>
    </location>
</feature>
<evidence type="ECO:0000256" key="1">
    <source>
        <dbReference type="ARBA" id="ARBA00022448"/>
    </source>
</evidence>
<reference evidence="3 4" key="1">
    <citation type="submission" date="2019-08" db="EMBL/GenBank/DDBJ databases">
        <title>Bioinformatics analysis of the strain L3 and L5.</title>
        <authorList>
            <person name="Li X."/>
        </authorList>
    </citation>
    <scope>NUCLEOTIDE SEQUENCE [LARGE SCALE GENOMIC DNA]</scope>
    <source>
        <strain evidence="3 4">L3</strain>
    </source>
</reference>
<comment type="caution">
    <text evidence="3">The sequence shown here is derived from an EMBL/GenBank/DDBJ whole genome shotgun (WGS) entry which is preliminary data.</text>
</comment>
<dbReference type="PANTHER" id="PTHR43298">
    <property type="entry name" value="MULTIDRUG RESISTANCE PROTEIN NORM-RELATED"/>
    <property type="match status" value="1"/>
</dbReference>
<dbReference type="NCBIfam" id="TIGR00797">
    <property type="entry name" value="matE"/>
    <property type="match status" value="1"/>
</dbReference>
<evidence type="ECO:0000313" key="3">
    <source>
        <dbReference type="EMBL" id="KAA0017729.1"/>
    </source>
</evidence>
<keyword evidence="2" id="KW-0812">Transmembrane</keyword>
<feature type="transmembrane region" description="Helical" evidence="2">
    <location>
        <begin position="176"/>
        <end position="200"/>
    </location>
</feature>
<feature type="transmembrane region" description="Helical" evidence="2">
    <location>
        <begin position="451"/>
        <end position="472"/>
    </location>
</feature>
<dbReference type="EMBL" id="VTPX01000006">
    <property type="protein sequence ID" value="KAA0017729.1"/>
    <property type="molecule type" value="Genomic_DNA"/>
</dbReference>
<feature type="transmembrane region" description="Helical" evidence="2">
    <location>
        <begin position="374"/>
        <end position="395"/>
    </location>
</feature>
<feature type="transmembrane region" description="Helical" evidence="2">
    <location>
        <begin position="136"/>
        <end position="156"/>
    </location>
</feature>
<feature type="transmembrane region" description="Helical" evidence="2">
    <location>
        <begin position="484"/>
        <end position="505"/>
    </location>
</feature>
<keyword evidence="2" id="KW-0472">Membrane</keyword>
<evidence type="ECO:0000313" key="4">
    <source>
        <dbReference type="Proteomes" id="UP000466024"/>
    </source>
</evidence>